<organism evidence="4 5">
    <name type="scientific">Knipowitschia caucasica</name>
    <name type="common">Caucasian dwarf goby</name>
    <name type="synonym">Pomatoschistus caucasicus</name>
    <dbReference type="NCBI Taxonomy" id="637954"/>
    <lineage>
        <taxon>Eukaryota</taxon>
        <taxon>Metazoa</taxon>
        <taxon>Chordata</taxon>
        <taxon>Craniata</taxon>
        <taxon>Vertebrata</taxon>
        <taxon>Euteleostomi</taxon>
        <taxon>Actinopterygii</taxon>
        <taxon>Neopterygii</taxon>
        <taxon>Teleostei</taxon>
        <taxon>Neoteleostei</taxon>
        <taxon>Acanthomorphata</taxon>
        <taxon>Gobiaria</taxon>
        <taxon>Gobiiformes</taxon>
        <taxon>Gobioidei</taxon>
        <taxon>Gobiidae</taxon>
        <taxon>Gobiinae</taxon>
        <taxon>Knipowitschia</taxon>
    </lineage>
</organism>
<dbReference type="GO" id="GO:0034362">
    <property type="term" value="C:low-density lipoprotein particle"/>
    <property type="evidence" value="ECO:0007669"/>
    <property type="project" value="TreeGrafter"/>
</dbReference>
<dbReference type="InterPro" id="IPR015819">
    <property type="entry name" value="Lipid_transp_b-sht_shell"/>
</dbReference>
<dbReference type="InterPro" id="IPR052418">
    <property type="entry name" value="Apolipoprotein_B"/>
</dbReference>
<accession>A0AAV2JET6</accession>
<dbReference type="InterPro" id="IPR001747">
    <property type="entry name" value="Vitellogenin_N"/>
</dbReference>
<feature type="domain" description="Vitellogenin" evidence="3">
    <location>
        <begin position="35"/>
        <end position="97"/>
    </location>
</feature>
<evidence type="ECO:0000313" key="5">
    <source>
        <dbReference type="Proteomes" id="UP001497482"/>
    </source>
</evidence>
<evidence type="ECO:0000256" key="2">
    <source>
        <dbReference type="SAM" id="SignalP"/>
    </source>
</evidence>
<dbReference type="Gene3D" id="2.30.230.10">
    <property type="entry name" value="Lipovitellin, beta-sheet shell regions, chain A"/>
    <property type="match status" value="1"/>
</dbReference>
<dbReference type="PANTHER" id="PTHR13769">
    <property type="entry name" value="APOLIPOPROTEIN B"/>
    <property type="match status" value="1"/>
</dbReference>
<sequence>MGYSSLVLLLLSGLTLAQQGTESEPSSACQSVSRFKTNRKYFYHYSTESRNGVVGTANLKNGPKVTCKVEIEVPQLCSLIMHTTDCAMSEVSITDPEPVYSPAPTSEAFRAAMEKSVHSQKYLLL</sequence>
<dbReference type="GO" id="GO:0050750">
    <property type="term" value="F:low-density lipoprotein particle receptor binding"/>
    <property type="evidence" value="ECO:0007669"/>
    <property type="project" value="TreeGrafter"/>
</dbReference>
<dbReference type="EMBL" id="OZ035834">
    <property type="protein sequence ID" value="CAL1576062.1"/>
    <property type="molecule type" value="Genomic_DNA"/>
</dbReference>
<dbReference type="InterPro" id="IPR015816">
    <property type="entry name" value="Vitellinogen_b-sht_N"/>
</dbReference>
<dbReference type="GO" id="GO:0042632">
    <property type="term" value="P:cholesterol homeostasis"/>
    <property type="evidence" value="ECO:0007669"/>
    <property type="project" value="TreeGrafter"/>
</dbReference>
<dbReference type="GO" id="GO:0034361">
    <property type="term" value="C:very-low-density lipoprotein particle"/>
    <property type="evidence" value="ECO:0007669"/>
    <property type="project" value="TreeGrafter"/>
</dbReference>
<evidence type="ECO:0000313" key="4">
    <source>
        <dbReference type="EMBL" id="CAL1576062.1"/>
    </source>
</evidence>
<dbReference type="AlphaFoldDB" id="A0AAV2JET6"/>
<dbReference type="GO" id="GO:0042953">
    <property type="term" value="P:lipoprotein transport"/>
    <property type="evidence" value="ECO:0007669"/>
    <property type="project" value="TreeGrafter"/>
</dbReference>
<dbReference type="PANTHER" id="PTHR13769:SF6">
    <property type="entry name" value="APOLIPOPROTEIN B-100"/>
    <property type="match status" value="1"/>
</dbReference>
<gene>
    <name evidence="4" type="ORF">KC01_LOCUS7520</name>
</gene>
<dbReference type="Pfam" id="PF01347">
    <property type="entry name" value="Vitellogenin_N"/>
    <property type="match status" value="1"/>
</dbReference>
<dbReference type="GO" id="GO:0120020">
    <property type="term" value="F:cholesterol transfer activity"/>
    <property type="evidence" value="ECO:0007669"/>
    <property type="project" value="TreeGrafter"/>
</dbReference>
<proteinExistence type="predicted"/>
<keyword evidence="1 2" id="KW-0732">Signal</keyword>
<dbReference type="GO" id="GO:0006642">
    <property type="term" value="P:triglyceride mobilization"/>
    <property type="evidence" value="ECO:0007669"/>
    <property type="project" value="TreeGrafter"/>
</dbReference>
<feature type="chain" id="PRO_5043875526" description="Vitellogenin domain-containing protein" evidence="2">
    <location>
        <begin position="18"/>
        <end position="125"/>
    </location>
</feature>
<dbReference type="GO" id="GO:0030301">
    <property type="term" value="P:cholesterol transport"/>
    <property type="evidence" value="ECO:0007669"/>
    <property type="project" value="TreeGrafter"/>
</dbReference>
<feature type="signal peptide" evidence="2">
    <location>
        <begin position="1"/>
        <end position="17"/>
    </location>
</feature>
<keyword evidence="5" id="KW-1185">Reference proteome</keyword>
<dbReference type="GO" id="GO:0034359">
    <property type="term" value="C:mature chylomicron"/>
    <property type="evidence" value="ECO:0007669"/>
    <property type="project" value="TreeGrafter"/>
</dbReference>
<reference evidence="4 5" key="1">
    <citation type="submission" date="2024-04" db="EMBL/GenBank/DDBJ databases">
        <authorList>
            <person name="Waldvogel A.-M."/>
            <person name="Schoenle A."/>
        </authorList>
    </citation>
    <scope>NUCLEOTIDE SEQUENCE [LARGE SCALE GENOMIC DNA]</scope>
</reference>
<dbReference type="SUPFAM" id="SSF56968">
    <property type="entry name" value="Lipovitellin-phosvitin complex, beta-sheet shell regions"/>
    <property type="match status" value="1"/>
</dbReference>
<protein>
    <recommendedName>
        <fullName evidence="3">Vitellogenin domain-containing protein</fullName>
    </recommendedName>
</protein>
<dbReference type="Proteomes" id="UP001497482">
    <property type="component" value="Chromosome 12"/>
</dbReference>
<evidence type="ECO:0000256" key="1">
    <source>
        <dbReference type="ARBA" id="ARBA00022729"/>
    </source>
</evidence>
<evidence type="ECO:0000259" key="3">
    <source>
        <dbReference type="Pfam" id="PF01347"/>
    </source>
</evidence>
<name>A0AAV2JET6_KNICA</name>